<keyword evidence="1" id="KW-0805">Transcription regulation</keyword>
<evidence type="ECO:0000313" key="5">
    <source>
        <dbReference type="EMBL" id="MBG6090533.1"/>
    </source>
</evidence>
<dbReference type="InterPro" id="IPR036390">
    <property type="entry name" value="WH_DNA-bd_sf"/>
</dbReference>
<evidence type="ECO:0000259" key="4">
    <source>
        <dbReference type="PROSITE" id="PS50949"/>
    </source>
</evidence>
<dbReference type="EMBL" id="JADOUA010000001">
    <property type="protein sequence ID" value="MBG6090533.1"/>
    <property type="molecule type" value="Genomic_DNA"/>
</dbReference>
<evidence type="ECO:0000256" key="3">
    <source>
        <dbReference type="ARBA" id="ARBA00023163"/>
    </source>
</evidence>
<comment type="caution">
    <text evidence="5">The sequence shown here is derived from an EMBL/GenBank/DDBJ whole genome shotgun (WGS) entry which is preliminary data.</text>
</comment>
<organism evidence="5 6">
    <name type="scientific">Actinomadura viridis</name>
    <dbReference type="NCBI Taxonomy" id="58110"/>
    <lineage>
        <taxon>Bacteria</taxon>
        <taxon>Bacillati</taxon>
        <taxon>Actinomycetota</taxon>
        <taxon>Actinomycetes</taxon>
        <taxon>Streptosporangiales</taxon>
        <taxon>Thermomonosporaceae</taxon>
        <taxon>Actinomadura</taxon>
    </lineage>
</organism>
<feature type="domain" description="HTH gntR-type" evidence="4">
    <location>
        <begin position="8"/>
        <end position="75"/>
    </location>
</feature>
<dbReference type="Pfam" id="PF07729">
    <property type="entry name" value="FCD"/>
    <property type="match status" value="1"/>
</dbReference>
<dbReference type="CDD" id="cd07377">
    <property type="entry name" value="WHTH_GntR"/>
    <property type="match status" value="1"/>
</dbReference>
<dbReference type="GO" id="GO:0003700">
    <property type="term" value="F:DNA-binding transcription factor activity"/>
    <property type="evidence" value="ECO:0007669"/>
    <property type="project" value="InterPro"/>
</dbReference>
<dbReference type="Proteomes" id="UP000614047">
    <property type="component" value="Unassembled WGS sequence"/>
</dbReference>
<dbReference type="SUPFAM" id="SSF48008">
    <property type="entry name" value="GntR ligand-binding domain-like"/>
    <property type="match status" value="1"/>
</dbReference>
<evidence type="ECO:0000256" key="1">
    <source>
        <dbReference type="ARBA" id="ARBA00023015"/>
    </source>
</evidence>
<dbReference type="SMART" id="SM00895">
    <property type="entry name" value="FCD"/>
    <property type="match status" value="1"/>
</dbReference>
<dbReference type="PANTHER" id="PTHR43537:SF5">
    <property type="entry name" value="UXU OPERON TRANSCRIPTIONAL REGULATOR"/>
    <property type="match status" value="1"/>
</dbReference>
<dbReference type="GO" id="GO:0003677">
    <property type="term" value="F:DNA binding"/>
    <property type="evidence" value="ECO:0007669"/>
    <property type="project" value="UniProtKB-KW"/>
</dbReference>
<accession>A0A931DPU7</accession>
<evidence type="ECO:0000256" key="2">
    <source>
        <dbReference type="ARBA" id="ARBA00023125"/>
    </source>
</evidence>
<keyword evidence="6" id="KW-1185">Reference proteome</keyword>
<dbReference type="PROSITE" id="PS50949">
    <property type="entry name" value="HTH_GNTR"/>
    <property type="match status" value="1"/>
</dbReference>
<dbReference type="PANTHER" id="PTHR43537">
    <property type="entry name" value="TRANSCRIPTIONAL REGULATOR, GNTR FAMILY"/>
    <property type="match status" value="1"/>
</dbReference>
<name>A0A931DPU7_9ACTN</name>
<evidence type="ECO:0000313" key="6">
    <source>
        <dbReference type="Proteomes" id="UP000614047"/>
    </source>
</evidence>
<reference evidence="5" key="1">
    <citation type="submission" date="2020-11" db="EMBL/GenBank/DDBJ databases">
        <title>Sequencing the genomes of 1000 actinobacteria strains.</title>
        <authorList>
            <person name="Klenk H.-P."/>
        </authorList>
    </citation>
    <scope>NUCLEOTIDE SEQUENCE</scope>
    <source>
        <strain evidence="5">DSM 43175</strain>
    </source>
</reference>
<protein>
    <submittedName>
        <fullName evidence="5">DNA-binding GntR family transcriptional regulator</fullName>
    </submittedName>
</protein>
<keyword evidence="3" id="KW-0804">Transcription</keyword>
<keyword evidence="2 5" id="KW-0238">DNA-binding</keyword>
<dbReference type="InterPro" id="IPR000524">
    <property type="entry name" value="Tscrpt_reg_HTH_GntR"/>
</dbReference>
<dbReference type="InterPro" id="IPR011711">
    <property type="entry name" value="GntR_C"/>
</dbReference>
<dbReference type="RefSeq" id="WP_197012983.1">
    <property type="nucleotide sequence ID" value="NZ_BAABES010000016.1"/>
</dbReference>
<proteinExistence type="predicted"/>
<dbReference type="InterPro" id="IPR036388">
    <property type="entry name" value="WH-like_DNA-bd_sf"/>
</dbReference>
<gene>
    <name evidence="5" type="ORF">IW256_004646</name>
</gene>
<dbReference type="Pfam" id="PF00392">
    <property type="entry name" value="GntR"/>
    <property type="match status" value="1"/>
</dbReference>
<dbReference type="SUPFAM" id="SSF46785">
    <property type="entry name" value="Winged helix' DNA-binding domain"/>
    <property type="match status" value="1"/>
</dbReference>
<dbReference type="Gene3D" id="1.20.120.530">
    <property type="entry name" value="GntR ligand-binding domain-like"/>
    <property type="match status" value="1"/>
</dbReference>
<sequence>MAPEPPASLLAAQAYARLRADILNNRLMPGTPLSVPALATRLDMSRSPVREAVQRLIHDGLATQVAHRGAAVARIDPAELDDLYVVKEPLEGLATRLATPRLTLDGERRLRRMVEEHERLLESGAPESAHVQMDLDLHRYIREVAGNAALIATLEQFEGKTNLAFPTLWSDPEASRLAVEEHRAIIEAMIAGDPGGAERAARNHVERIRLRWARRMVTTLESAAGA</sequence>
<dbReference type="SMART" id="SM00345">
    <property type="entry name" value="HTH_GNTR"/>
    <property type="match status" value="1"/>
</dbReference>
<dbReference type="AlphaFoldDB" id="A0A931DPU7"/>
<dbReference type="Gene3D" id="1.10.10.10">
    <property type="entry name" value="Winged helix-like DNA-binding domain superfamily/Winged helix DNA-binding domain"/>
    <property type="match status" value="1"/>
</dbReference>
<dbReference type="InterPro" id="IPR008920">
    <property type="entry name" value="TF_FadR/GntR_C"/>
</dbReference>